<dbReference type="GO" id="GO:0005886">
    <property type="term" value="C:plasma membrane"/>
    <property type="evidence" value="ECO:0007669"/>
    <property type="project" value="TreeGrafter"/>
</dbReference>
<dbReference type="Gene3D" id="3.40.1690.10">
    <property type="entry name" value="secretion proteins EscU"/>
    <property type="match status" value="1"/>
</dbReference>
<comment type="similarity">
    <text evidence="1">Belongs to the type III secretion exporter family.</text>
</comment>
<reference evidence="6" key="1">
    <citation type="submission" date="2016-10" db="EMBL/GenBank/DDBJ databases">
        <authorList>
            <person name="Varghese N."/>
            <person name="Submissions S."/>
        </authorList>
    </citation>
    <scope>NUCLEOTIDE SEQUENCE [LARGE SCALE GENOMIC DNA]</scope>
    <source>
        <strain evidence="6">CGMCC 1.10824</strain>
    </source>
</reference>
<evidence type="ECO:0000313" key="6">
    <source>
        <dbReference type="Proteomes" id="UP000199626"/>
    </source>
</evidence>
<dbReference type="InterPro" id="IPR006135">
    <property type="entry name" value="T3SS_substrate_exporter"/>
</dbReference>
<keyword evidence="3" id="KW-1006">Bacterial flagellum protein export</keyword>
<proteinExistence type="inferred from homology"/>
<dbReference type="InterPro" id="IPR029025">
    <property type="entry name" value="T3SS_substrate_exporter_C"/>
</dbReference>
<sequence>MSDAKLPKLPGKKAVALQYEAFAPAPRVIAKGDGLVANKIIELAQAHGIFIHDSPDLVDLLSQIDLDDYVPQTLWIVVAELLIWAKDIADTSHSSARTPS</sequence>
<evidence type="ECO:0000313" key="5">
    <source>
        <dbReference type="EMBL" id="SDB25040.1"/>
    </source>
</evidence>
<dbReference type="Proteomes" id="UP000199626">
    <property type="component" value="Unassembled WGS sequence"/>
</dbReference>
<comment type="function">
    <text evidence="4">Required for formation of the rod structure in the basal body of the flagellar apparatus. Together with FliI and FliH, may constitute the export apparatus of flagellin.</text>
</comment>
<dbReference type="SUPFAM" id="SSF160544">
    <property type="entry name" value="EscU C-terminal domain-like"/>
    <property type="match status" value="1"/>
</dbReference>
<dbReference type="Pfam" id="PF01312">
    <property type="entry name" value="Bac_export_2"/>
    <property type="match status" value="1"/>
</dbReference>
<dbReference type="STRING" id="1159017.SAMN02927930_00972"/>
<keyword evidence="6" id="KW-1185">Reference proteome</keyword>
<evidence type="ECO:0000256" key="3">
    <source>
        <dbReference type="ARBA" id="ARBA00023225"/>
    </source>
</evidence>
<evidence type="ECO:0000256" key="4">
    <source>
        <dbReference type="ARBA" id="ARBA00025078"/>
    </source>
</evidence>
<organism evidence="5 6">
    <name type="scientific">Pseudidiomarina indica</name>
    <dbReference type="NCBI Taxonomy" id="1159017"/>
    <lineage>
        <taxon>Bacteria</taxon>
        <taxon>Pseudomonadati</taxon>
        <taxon>Pseudomonadota</taxon>
        <taxon>Gammaproteobacteria</taxon>
        <taxon>Alteromonadales</taxon>
        <taxon>Idiomarinaceae</taxon>
        <taxon>Pseudidiomarina</taxon>
    </lineage>
</organism>
<keyword evidence="5" id="KW-0969">Cilium</keyword>
<keyword evidence="5" id="KW-0966">Cell projection</keyword>
<keyword evidence="3" id="KW-0653">Protein transport</keyword>
<protein>
    <recommendedName>
        <fullName evidence="2">Flagellar biosynthetic protein FlhB</fullName>
    </recommendedName>
</protein>
<dbReference type="AlphaFoldDB" id="A0A1G6BWR3"/>
<dbReference type="OrthoDB" id="5244399at2"/>
<dbReference type="GO" id="GO:0009306">
    <property type="term" value="P:protein secretion"/>
    <property type="evidence" value="ECO:0007669"/>
    <property type="project" value="InterPro"/>
</dbReference>
<evidence type="ECO:0000256" key="2">
    <source>
        <dbReference type="ARBA" id="ARBA00021622"/>
    </source>
</evidence>
<dbReference type="PANTHER" id="PTHR30531:SF12">
    <property type="entry name" value="FLAGELLAR BIOSYNTHETIC PROTEIN FLHB"/>
    <property type="match status" value="1"/>
</dbReference>
<evidence type="ECO:0000256" key="1">
    <source>
        <dbReference type="ARBA" id="ARBA00010690"/>
    </source>
</evidence>
<dbReference type="RefSeq" id="WP_092592332.1">
    <property type="nucleotide sequence ID" value="NZ_FMXN01000004.1"/>
</dbReference>
<dbReference type="EMBL" id="FMXN01000004">
    <property type="protein sequence ID" value="SDB25040.1"/>
    <property type="molecule type" value="Genomic_DNA"/>
</dbReference>
<name>A0A1G6BWR3_9GAMM</name>
<accession>A0A1G6BWR3</accession>
<keyword evidence="3" id="KW-0813">Transport</keyword>
<dbReference type="PANTHER" id="PTHR30531">
    <property type="entry name" value="FLAGELLAR BIOSYNTHETIC PROTEIN FLHB"/>
    <property type="match status" value="1"/>
</dbReference>
<keyword evidence="5" id="KW-0282">Flagellum</keyword>
<gene>
    <name evidence="5" type="ORF">SAMN02927930_00972</name>
</gene>